<protein>
    <submittedName>
        <fullName evidence="5">LysR family transcriptional regulator</fullName>
    </submittedName>
</protein>
<evidence type="ECO:0000259" key="4">
    <source>
        <dbReference type="PROSITE" id="PS50931"/>
    </source>
</evidence>
<organism evidence="5 6">
    <name type="scientific">Acidicapsa dinghuensis</name>
    <dbReference type="NCBI Taxonomy" id="2218256"/>
    <lineage>
        <taxon>Bacteria</taxon>
        <taxon>Pseudomonadati</taxon>
        <taxon>Acidobacteriota</taxon>
        <taxon>Terriglobia</taxon>
        <taxon>Terriglobales</taxon>
        <taxon>Acidobacteriaceae</taxon>
        <taxon>Acidicapsa</taxon>
    </lineage>
</organism>
<dbReference type="Proteomes" id="UP001596091">
    <property type="component" value="Unassembled WGS sequence"/>
</dbReference>
<dbReference type="PANTHER" id="PTHR30126">
    <property type="entry name" value="HTH-TYPE TRANSCRIPTIONAL REGULATOR"/>
    <property type="match status" value="1"/>
</dbReference>
<evidence type="ECO:0000256" key="3">
    <source>
        <dbReference type="ARBA" id="ARBA00023163"/>
    </source>
</evidence>
<dbReference type="Gene3D" id="1.10.10.10">
    <property type="entry name" value="Winged helix-like DNA-binding domain superfamily/Winged helix DNA-binding domain"/>
    <property type="match status" value="1"/>
</dbReference>
<dbReference type="PROSITE" id="PS50931">
    <property type="entry name" value="HTH_LYSR"/>
    <property type="match status" value="1"/>
</dbReference>
<dbReference type="PANTHER" id="PTHR30126:SF39">
    <property type="entry name" value="HTH-TYPE TRANSCRIPTIONAL REGULATOR CYSL"/>
    <property type="match status" value="1"/>
</dbReference>
<keyword evidence="6" id="KW-1185">Reference proteome</keyword>
<name>A0ABW1ENZ5_9BACT</name>
<sequence>MADEGSFSRAADRLDLRQSHVSRTIKMLEEQLGFQIFLRKQWTTISPTPAGTLLVEYARDAIKEHDETILQIRECEQ</sequence>
<evidence type="ECO:0000256" key="1">
    <source>
        <dbReference type="ARBA" id="ARBA00009437"/>
    </source>
</evidence>
<dbReference type="SUPFAM" id="SSF46785">
    <property type="entry name" value="Winged helix' DNA-binding domain"/>
    <property type="match status" value="1"/>
</dbReference>
<dbReference type="RefSeq" id="WP_377819868.1">
    <property type="nucleotide sequence ID" value="NZ_JAGSYH010000001.1"/>
</dbReference>
<evidence type="ECO:0000256" key="2">
    <source>
        <dbReference type="ARBA" id="ARBA00023015"/>
    </source>
</evidence>
<comment type="caution">
    <text evidence="5">The sequence shown here is derived from an EMBL/GenBank/DDBJ whole genome shotgun (WGS) entry which is preliminary data.</text>
</comment>
<feature type="domain" description="HTH lysR-type" evidence="4">
    <location>
        <begin position="1"/>
        <end position="48"/>
    </location>
</feature>
<reference evidence="6" key="1">
    <citation type="journal article" date="2019" name="Int. J. Syst. Evol. Microbiol.">
        <title>The Global Catalogue of Microorganisms (GCM) 10K type strain sequencing project: providing services to taxonomists for standard genome sequencing and annotation.</title>
        <authorList>
            <consortium name="The Broad Institute Genomics Platform"/>
            <consortium name="The Broad Institute Genome Sequencing Center for Infectious Disease"/>
            <person name="Wu L."/>
            <person name="Ma J."/>
        </authorList>
    </citation>
    <scope>NUCLEOTIDE SEQUENCE [LARGE SCALE GENOMIC DNA]</scope>
    <source>
        <strain evidence="6">JCM 4087</strain>
    </source>
</reference>
<evidence type="ECO:0000313" key="5">
    <source>
        <dbReference type="EMBL" id="MFC5865032.1"/>
    </source>
</evidence>
<dbReference type="InterPro" id="IPR000847">
    <property type="entry name" value="LysR_HTH_N"/>
</dbReference>
<accession>A0ABW1ENZ5</accession>
<comment type="similarity">
    <text evidence="1">Belongs to the LysR transcriptional regulatory family.</text>
</comment>
<keyword evidence="3" id="KW-0804">Transcription</keyword>
<dbReference type="InterPro" id="IPR036388">
    <property type="entry name" value="WH-like_DNA-bd_sf"/>
</dbReference>
<keyword evidence="2" id="KW-0805">Transcription regulation</keyword>
<dbReference type="PRINTS" id="PR00039">
    <property type="entry name" value="HTHLYSR"/>
</dbReference>
<dbReference type="Pfam" id="PF00126">
    <property type="entry name" value="HTH_1"/>
    <property type="match status" value="1"/>
</dbReference>
<dbReference type="InterPro" id="IPR036390">
    <property type="entry name" value="WH_DNA-bd_sf"/>
</dbReference>
<dbReference type="EMBL" id="JBHSPH010000010">
    <property type="protein sequence ID" value="MFC5865032.1"/>
    <property type="molecule type" value="Genomic_DNA"/>
</dbReference>
<gene>
    <name evidence="5" type="ORF">ACFPT7_22175</name>
</gene>
<evidence type="ECO:0000313" key="6">
    <source>
        <dbReference type="Proteomes" id="UP001596091"/>
    </source>
</evidence>
<proteinExistence type="inferred from homology"/>